<name>A0AAE0LQP4_9PEZI</name>
<feature type="signal peptide" evidence="1">
    <location>
        <begin position="1"/>
        <end position="21"/>
    </location>
</feature>
<dbReference type="GeneID" id="87837696"/>
<reference evidence="2" key="1">
    <citation type="journal article" date="2023" name="Mol. Phylogenet. Evol.">
        <title>Genome-scale phylogeny and comparative genomics of the fungal order Sordariales.</title>
        <authorList>
            <person name="Hensen N."/>
            <person name="Bonometti L."/>
            <person name="Westerberg I."/>
            <person name="Brannstrom I.O."/>
            <person name="Guillou S."/>
            <person name="Cros-Aarteil S."/>
            <person name="Calhoun S."/>
            <person name="Haridas S."/>
            <person name="Kuo A."/>
            <person name="Mondo S."/>
            <person name="Pangilinan J."/>
            <person name="Riley R."/>
            <person name="LaButti K."/>
            <person name="Andreopoulos B."/>
            <person name="Lipzen A."/>
            <person name="Chen C."/>
            <person name="Yan M."/>
            <person name="Daum C."/>
            <person name="Ng V."/>
            <person name="Clum A."/>
            <person name="Steindorff A."/>
            <person name="Ohm R.A."/>
            <person name="Martin F."/>
            <person name="Silar P."/>
            <person name="Natvig D.O."/>
            <person name="Lalanne C."/>
            <person name="Gautier V."/>
            <person name="Ament-Velasquez S.L."/>
            <person name="Kruys A."/>
            <person name="Hutchinson M.I."/>
            <person name="Powell A.J."/>
            <person name="Barry K."/>
            <person name="Miller A.N."/>
            <person name="Grigoriev I.V."/>
            <person name="Debuchy R."/>
            <person name="Gladieux P."/>
            <person name="Hiltunen Thoren M."/>
            <person name="Johannesson H."/>
        </authorList>
    </citation>
    <scope>NUCLEOTIDE SEQUENCE</scope>
    <source>
        <strain evidence="2">CBS 168.71</strain>
    </source>
</reference>
<evidence type="ECO:0000313" key="3">
    <source>
        <dbReference type="Proteomes" id="UP001278766"/>
    </source>
</evidence>
<proteinExistence type="predicted"/>
<reference evidence="2" key="2">
    <citation type="submission" date="2023-06" db="EMBL/GenBank/DDBJ databases">
        <authorList>
            <consortium name="Lawrence Berkeley National Laboratory"/>
            <person name="Haridas S."/>
            <person name="Hensen N."/>
            <person name="Bonometti L."/>
            <person name="Westerberg I."/>
            <person name="Brannstrom I.O."/>
            <person name="Guillou S."/>
            <person name="Cros-Aarteil S."/>
            <person name="Calhoun S."/>
            <person name="Kuo A."/>
            <person name="Mondo S."/>
            <person name="Pangilinan J."/>
            <person name="Riley R."/>
            <person name="Labutti K."/>
            <person name="Andreopoulos B."/>
            <person name="Lipzen A."/>
            <person name="Chen C."/>
            <person name="Yanf M."/>
            <person name="Daum C."/>
            <person name="Ng V."/>
            <person name="Clum A."/>
            <person name="Steindorff A."/>
            <person name="Ohm R."/>
            <person name="Martin F."/>
            <person name="Silar P."/>
            <person name="Natvig D."/>
            <person name="Lalanne C."/>
            <person name="Gautier V."/>
            <person name="Ament-Velasquez S.L."/>
            <person name="Kruys A."/>
            <person name="Hutchinson M.I."/>
            <person name="Powell A.J."/>
            <person name="Barry K."/>
            <person name="Miller A.N."/>
            <person name="Grigoriev I.V."/>
            <person name="Debuchy R."/>
            <person name="Gladieux P."/>
            <person name="Thoren M.H."/>
            <person name="Johannesson H."/>
        </authorList>
    </citation>
    <scope>NUCLEOTIDE SEQUENCE</scope>
    <source>
        <strain evidence="2">CBS 168.71</strain>
    </source>
</reference>
<dbReference type="EMBL" id="JAUEPN010000006">
    <property type="protein sequence ID" value="KAK3293735.1"/>
    <property type="molecule type" value="Genomic_DNA"/>
</dbReference>
<protein>
    <submittedName>
        <fullName evidence="2">Uncharacterized protein</fullName>
    </submittedName>
</protein>
<feature type="chain" id="PRO_5042205119" evidence="1">
    <location>
        <begin position="22"/>
        <end position="545"/>
    </location>
</feature>
<evidence type="ECO:0000256" key="1">
    <source>
        <dbReference type="SAM" id="SignalP"/>
    </source>
</evidence>
<gene>
    <name evidence="2" type="ORF">B0H64DRAFT_326620</name>
</gene>
<organism evidence="2 3">
    <name type="scientific">Chaetomium fimeti</name>
    <dbReference type="NCBI Taxonomy" id="1854472"/>
    <lineage>
        <taxon>Eukaryota</taxon>
        <taxon>Fungi</taxon>
        <taxon>Dikarya</taxon>
        <taxon>Ascomycota</taxon>
        <taxon>Pezizomycotina</taxon>
        <taxon>Sordariomycetes</taxon>
        <taxon>Sordariomycetidae</taxon>
        <taxon>Sordariales</taxon>
        <taxon>Chaetomiaceae</taxon>
        <taxon>Chaetomium</taxon>
    </lineage>
</organism>
<accession>A0AAE0LQP4</accession>
<evidence type="ECO:0000313" key="2">
    <source>
        <dbReference type="EMBL" id="KAK3293735.1"/>
    </source>
</evidence>
<keyword evidence="1" id="KW-0732">Signal</keyword>
<dbReference type="AlphaFoldDB" id="A0AAE0LQP4"/>
<sequence length="545" mass="60135">MVCLVKFVAFVFGFYANASTAAFIQHRQYWPDPGAGPNTPQQCTETSLTSPTWGIYSPSLVAINSSSGGTQGDIRFLTVNAASGLTAECAATDIDIYPKGAALNIWHNCSIPELFVQFDLESFEMRLRGSWQCDNSSSIVFTANGTWETPLIQGCFDEDTPRGRETLCIMGNSQVPSSLSSPVAIHPQLPLFPYTPRERAKRCVDRSYDPEWQINNLLYEYHMVETDNKTSVYYDLLLSVINLSNGENTECSITVDLLQPSILNGSAPWVGCQGTNVTNSSSTPATFDVMIDRDYGIFGIRDTWECSDGVPDVEGNEFSGIGYTSIDLDCGNPRNLAVYDSQGLAVEASSDYNCSLATSPATFTGYRAEVPPIPHTYYTRSCTINSIYNTTTMALREYQIETTPQDDNNNEASITGTFGLYNPGSGDTYKLYRIPVIDDGDWHECTAGLRALPWQLVTCQYMLDRRSNRLAFQVQWYCDDRDARSAILFDATVEEQLPVEACELVDGRETCGLPVDVAEVAMAVSSLSWTTSGKAMDMGPTMPWI</sequence>
<comment type="caution">
    <text evidence="2">The sequence shown here is derived from an EMBL/GenBank/DDBJ whole genome shotgun (WGS) entry which is preliminary data.</text>
</comment>
<dbReference type="RefSeq" id="XP_062657249.1">
    <property type="nucleotide sequence ID" value="XM_062800748.1"/>
</dbReference>
<keyword evidence="3" id="KW-1185">Reference proteome</keyword>
<dbReference type="Proteomes" id="UP001278766">
    <property type="component" value="Unassembled WGS sequence"/>
</dbReference>